<gene>
    <name evidence="1" type="ORF">JTE90_017226</name>
</gene>
<comment type="caution">
    <text evidence="1">The sequence shown here is derived from an EMBL/GenBank/DDBJ whole genome shotgun (WGS) entry which is preliminary data.</text>
</comment>
<dbReference type="AlphaFoldDB" id="A0AAV6VDV4"/>
<name>A0AAV6VDV4_9ARAC</name>
<protein>
    <submittedName>
        <fullName evidence="1">Uncharacterized protein</fullName>
    </submittedName>
</protein>
<reference evidence="1 2" key="1">
    <citation type="journal article" date="2022" name="Nat. Ecol. Evol.">
        <title>A masculinizing supergene underlies an exaggerated male reproductive morph in a spider.</title>
        <authorList>
            <person name="Hendrickx F."/>
            <person name="De Corte Z."/>
            <person name="Sonet G."/>
            <person name="Van Belleghem S.M."/>
            <person name="Kostlbacher S."/>
            <person name="Vangestel C."/>
        </authorList>
    </citation>
    <scope>NUCLEOTIDE SEQUENCE [LARGE SCALE GENOMIC DNA]</scope>
    <source>
        <strain evidence="1">W744_W776</strain>
    </source>
</reference>
<sequence>MYRRIWTFQFFFQLSRSICNLHISSQQLKFGWGKYRELGTDVLTVLSLHWAAYLVLLYRKETDQCDESLGHSRGGVNFGNPHVTVRTSKNIRDSDQALY</sequence>
<keyword evidence="2" id="KW-1185">Reference proteome</keyword>
<dbReference type="EMBL" id="JAFNEN010000098">
    <property type="protein sequence ID" value="KAG8194785.1"/>
    <property type="molecule type" value="Genomic_DNA"/>
</dbReference>
<proteinExistence type="predicted"/>
<evidence type="ECO:0000313" key="2">
    <source>
        <dbReference type="Proteomes" id="UP000827092"/>
    </source>
</evidence>
<accession>A0AAV6VDV4</accession>
<dbReference type="Proteomes" id="UP000827092">
    <property type="component" value="Unassembled WGS sequence"/>
</dbReference>
<organism evidence="1 2">
    <name type="scientific">Oedothorax gibbosus</name>
    <dbReference type="NCBI Taxonomy" id="931172"/>
    <lineage>
        <taxon>Eukaryota</taxon>
        <taxon>Metazoa</taxon>
        <taxon>Ecdysozoa</taxon>
        <taxon>Arthropoda</taxon>
        <taxon>Chelicerata</taxon>
        <taxon>Arachnida</taxon>
        <taxon>Araneae</taxon>
        <taxon>Araneomorphae</taxon>
        <taxon>Entelegynae</taxon>
        <taxon>Araneoidea</taxon>
        <taxon>Linyphiidae</taxon>
        <taxon>Erigoninae</taxon>
        <taxon>Oedothorax</taxon>
    </lineage>
</organism>
<evidence type="ECO:0000313" key="1">
    <source>
        <dbReference type="EMBL" id="KAG8194785.1"/>
    </source>
</evidence>